<comment type="subcellular location">
    <subcellularLocation>
        <location evidence="1">Cell membrane</location>
        <topology evidence="1">Multi-pass membrane protein</topology>
    </subcellularLocation>
</comment>
<dbReference type="InterPro" id="IPR003856">
    <property type="entry name" value="LPS_length_determ_N"/>
</dbReference>
<keyword evidence="3 6" id="KW-0812">Transmembrane</keyword>
<dbReference type="eggNOG" id="COG3206">
    <property type="taxonomic scope" value="Bacteria"/>
</dbReference>
<evidence type="ECO:0000256" key="5">
    <source>
        <dbReference type="ARBA" id="ARBA00023136"/>
    </source>
</evidence>
<keyword evidence="9" id="KW-1185">Reference proteome</keyword>
<evidence type="ECO:0000256" key="2">
    <source>
        <dbReference type="ARBA" id="ARBA00022475"/>
    </source>
</evidence>
<accession>H7FML2</accession>
<evidence type="ECO:0000313" key="8">
    <source>
        <dbReference type="EMBL" id="EIA10224.1"/>
    </source>
</evidence>
<dbReference type="EMBL" id="AHKF01000008">
    <property type="protein sequence ID" value="EIA10224.1"/>
    <property type="molecule type" value="Genomic_DNA"/>
</dbReference>
<organism evidence="8 9">
    <name type="scientific">Flavobacterium frigoris (strain PS1)</name>
    <dbReference type="NCBI Taxonomy" id="1086011"/>
    <lineage>
        <taxon>Bacteria</taxon>
        <taxon>Pseudomonadati</taxon>
        <taxon>Bacteroidota</taxon>
        <taxon>Flavobacteriia</taxon>
        <taxon>Flavobacteriales</taxon>
        <taxon>Flavobacteriaceae</taxon>
        <taxon>Flavobacterium</taxon>
    </lineage>
</organism>
<dbReference type="PATRIC" id="fig|1086011.3.peg.311"/>
<dbReference type="STRING" id="1086011.HJ01_00319"/>
<evidence type="ECO:0000256" key="6">
    <source>
        <dbReference type="SAM" id="Phobius"/>
    </source>
</evidence>
<keyword evidence="4 6" id="KW-1133">Transmembrane helix</keyword>
<gene>
    <name evidence="8" type="ORF">HJ01_00319</name>
</gene>
<feature type="transmembrane region" description="Helical" evidence="6">
    <location>
        <begin position="332"/>
        <end position="352"/>
    </location>
</feature>
<protein>
    <submittedName>
        <fullName evidence="8">Lipopolysaccharide biosynthesis protein</fullName>
    </submittedName>
</protein>
<comment type="caution">
    <text evidence="8">The sequence shown here is derived from an EMBL/GenBank/DDBJ whole genome shotgun (WGS) entry which is preliminary data.</text>
</comment>
<dbReference type="PANTHER" id="PTHR32309">
    <property type="entry name" value="TYROSINE-PROTEIN KINASE"/>
    <property type="match status" value="1"/>
</dbReference>
<evidence type="ECO:0000256" key="4">
    <source>
        <dbReference type="ARBA" id="ARBA00022989"/>
    </source>
</evidence>
<feature type="transmembrane region" description="Helical" evidence="6">
    <location>
        <begin position="38"/>
        <end position="56"/>
    </location>
</feature>
<dbReference type="PANTHER" id="PTHR32309:SF31">
    <property type="entry name" value="CAPSULAR EXOPOLYSACCHARIDE FAMILY"/>
    <property type="match status" value="1"/>
</dbReference>
<reference evidence="8 9" key="1">
    <citation type="journal article" date="2014" name="Acta Crystallogr. D">
        <title>Structure-based characterization and antifreeze properties of a hyperactive ice-binding protein from the Antarctic bacterium Flavobacterium frigoris PS1.</title>
        <authorList>
            <person name="Do H."/>
            <person name="Kim S.J."/>
            <person name="Kim H.J."/>
            <person name="Lee J.H."/>
        </authorList>
    </citation>
    <scope>NUCLEOTIDE SEQUENCE [LARGE SCALE GENOMIC DNA]</scope>
    <source>
        <strain evidence="8 9">PS1</strain>
    </source>
</reference>
<sequence length="361" mass="39762">MSNMNEVSKKNHEDEIAIKEVIITVKEWFNFLISKWKIIFLAGIIGALVGLAYSFSREPVYTASLSFALEDEKSGSGGIGGALGLASTLGLDIGGGAGGVFTGANLAELFKSRSMVEQTLLTPVSIDGKTISLAEMYIEDSGWRESWEKEPNLRNIKFLPNSDRKGFTRVHDSILGAIYKNLSKALVVGQKDKKIAIISIDVLSSNELFSKYFCEALATKVSQFYVETKSKKSTENMLILKRQTDSIRRELNGAINGVAVANDNNFNLNPALNVRRAPSARRQVDVQANTAILTELIKQSELAKVTVRRETPLIQVIDRPILPLPKEKFGKLKGIVVGGFLAGLLTVIYLVFRRLVKLILK</sequence>
<evidence type="ECO:0000256" key="3">
    <source>
        <dbReference type="ARBA" id="ARBA00022692"/>
    </source>
</evidence>
<dbReference type="AlphaFoldDB" id="H7FML2"/>
<feature type="domain" description="Polysaccharide chain length determinant N-terminal" evidence="7">
    <location>
        <begin position="23"/>
        <end position="118"/>
    </location>
</feature>
<proteinExistence type="predicted"/>
<dbReference type="Proteomes" id="UP000005566">
    <property type="component" value="Unassembled WGS sequence"/>
</dbReference>
<evidence type="ECO:0000259" key="7">
    <source>
        <dbReference type="Pfam" id="PF02706"/>
    </source>
</evidence>
<dbReference type="Pfam" id="PF02706">
    <property type="entry name" value="Wzz"/>
    <property type="match status" value="1"/>
</dbReference>
<dbReference type="GO" id="GO:0005886">
    <property type="term" value="C:plasma membrane"/>
    <property type="evidence" value="ECO:0007669"/>
    <property type="project" value="UniProtKB-SubCell"/>
</dbReference>
<evidence type="ECO:0000313" key="9">
    <source>
        <dbReference type="Proteomes" id="UP000005566"/>
    </source>
</evidence>
<dbReference type="InterPro" id="IPR050445">
    <property type="entry name" value="Bact_polysacc_biosynth/exp"/>
</dbReference>
<keyword evidence="2" id="KW-1003">Cell membrane</keyword>
<evidence type="ECO:0000256" key="1">
    <source>
        <dbReference type="ARBA" id="ARBA00004651"/>
    </source>
</evidence>
<name>H7FML2_FLAFP</name>
<keyword evidence="5 6" id="KW-0472">Membrane</keyword>